<feature type="region of interest" description="Disordered" evidence="1">
    <location>
        <begin position="235"/>
        <end position="269"/>
    </location>
</feature>
<accession>A0A9Q1GKZ0</accession>
<name>A0A9Q1GKZ0_9CARY</name>
<feature type="region of interest" description="Disordered" evidence="1">
    <location>
        <begin position="89"/>
        <end position="119"/>
    </location>
</feature>
<feature type="compositionally biased region" description="Low complexity" evidence="1">
    <location>
        <begin position="256"/>
        <end position="269"/>
    </location>
</feature>
<sequence length="299" mass="33260">MAVDVYSENMVGIVSPRISFSQDLEENDDDLLTSNNNNPIPCCRLDSTPLDSAAFDFDFAFNVDTTTFFRSSTADELFSNGRILPTGVKKEEETTVKRAPEIPCLDPQPSPATEPKKKSLKEFLEDSIEEEEEEEEPNTSPKSFWKFRRSNSLNFDKKRLIGSWKILSRSGSTGKFLQKIVEEDEAEKPVTLKSFRKFNTSPSLNSAIVNGNANTEQFRRSSSLNCTISGANQGLSGSVKNLPRSKSTGSAPNQVGNQNKGKSSSQKGQIKNLKIYGHGNGNSNKNSMRYLIVIFQYNK</sequence>
<dbReference type="PANTHER" id="PTHR36757:SF1">
    <property type="entry name" value="GENOME ASSEMBLY, CHROMOSOME: A04"/>
    <property type="match status" value="1"/>
</dbReference>
<protein>
    <submittedName>
        <fullName evidence="2">Uncharacterized protein</fullName>
    </submittedName>
</protein>
<organism evidence="2 3">
    <name type="scientific">Carnegiea gigantea</name>
    <dbReference type="NCBI Taxonomy" id="171969"/>
    <lineage>
        <taxon>Eukaryota</taxon>
        <taxon>Viridiplantae</taxon>
        <taxon>Streptophyta</taxon>
        <taxon>Embryophyta</taxon>
        <taxon>Tracheophyta</taxon>
        <taxon>Spermatophyta</taxon>
        <taxon>Magnoliopsida</taxon>
        <taxon>eudicotyledons</taxon>
        <taxon>Gunneridae</taxon>
        <taxon>Pentapetalae</taxon>
        <taxon>Caryophyllales</taxon>
        <taxon>Cactineae</taxon>
        <taxon>Cactaceae</taxon>
        <taxon>Cactoideae</taxon>
        <taxon>Echinocereeae</taxon>
        <taxon>Carnegiea</taxon>
    </lineage>
</organism>
<evidence type="ECO:0000313" key="2">
    <source>
        <dbReference type="EMBL" id="KAJ8421364.1"/>
    </source>
</evidence>
<proteinExistence type="predicted"/>
<evidence type="ECO:0000313" key="3">
    <source>
        <dbReference type="Proteomes" id="UP001153076"/>
    </source>
</evidence>
<gene>
    <name evidence="2" type="ORF">Cgig2_023574</name>
</gene>
<keyword evidence="3" id="KW-1185">Reference proteome</keyword>
<feature type="compositionally biased region" description="Polar residues" evidence="1">
    <location>
        <begin position="235"/>
        <end position="255"/>
    </location>
</feature>
<feature type="compositionally biased region" description="Basic and acidic residues" evidence="1">
    <location>
        <begin position="89"/>
        <end position="100"/>
    </location>
</feature>
<dbReference type="OrthoDB" id="1923860at2759"/>
<dbReference type="EMBL" id="JAKOGI010002758">
    <property type="protein sequence ID" value="KAJ8421364.1"/>
    <property type="molecule type" value="Genomic_DNA"/>
</dbReference>
<evidence type="ECO:0000256" key="1">
    <source>
        <dbReference type="SAM" id="MobiDB-lite"/>
    </source>
</evidence>
<dbReference type="AlphaFoldDB" id="A0A9Q1GKZ0"/>
<dbReference type="PANTHER" id="PTHR36757">
    <property type="entry name" value="BNAANNG22500D PROTEIN"/>
    <property type="match status" value="1"/>
</dbReference>
<reference evidence="2" key="1">
    <citation type="submission" date="2022-04" db="EMBL/GenBank/DDBJ databases">
        <title>Carnegiea gigantea Genome sequencing and assembly v2.</title>
        <authorList>
            <person name="Copetti D."/>
            <person name="Sanderson M.J."/>
            <person name="Burquez A."/>
            <person name="Wojciechowski M.F."/>
        </authorList>
    </citation>
    <scope>NUCLEOTIDE SEQUENCE</scope>
    <source>
        <strain evidence="2">SGP5-SGP5p</strain>
        <tissue evidence="2">Aerial part</tissue>
    </source>
</reference>
<dbReference type="Proteomes" id="UP001153076">
    <property type="component" value="Unassembled WGS sequence"/>
</dbReference>
<comment type="caution">
    <text evidence="2">The sequence shown here is derived from an EMBL/GenBank/DDBJ whole genome shotgun (WGS) entry which is preliminary data.</text>
</comment>